<accession>A0A8X6T8C4</accession>
<reference evidence="1" key="1">
    <citation type="submission" date="2020-08" db="EMBL/GenBank/DDBJ databases">
        <title>Multicomponent nature underlies the extraordinary mechanical properties of spider dragline silk.</title>
        <authorList>
            <person name="Kono N."/>
            <person name="Nakamura H."/>
            <person name="Mori M."/>
            <person name="Yoshida Y."/>
            <person name="Ohtoshi R."/>
            <person name="Malay A.D."/>
            <person name="Moran D.A.P."/>
            <person name="Tomita M."/>
            <person name="Numata K."/>
            <person name="Arakawa K."/>
        </authorList>
    </citation>
    <scope>NUCLEOTIDE SEQUENCE</scope>
</reference>
<keyword evidence="2" id="KW-1185">Reference proteome</keyword>
<dbReference type="Proteomes" id="UP000887013">
    <property type="component" value="Unassembled WGS sequence"/>
</dbReference>
<proteinExistence type="predicted"/>
<dbReference type="EMBL" id="BMAW01004244">
    <property type="protein sequence ID" value="GFS87731.1"/>
    <property type="molecule type" value="Genomic_DNA"/>
</dbReference>
<name>A0A8X6T8C4_NEPPI</name>
<comment type="caution">
    <text evidence="1">The sequence shown here is derived from an EMBL/GenBank/DDBJ whole genome shotgun (WGS) entry which is preliminary data.</text>
</comment>
<protein>
    <submittedName>
        <fullName evidence="1">Uncharacterized protein</fullName>
    </submittedName>
</protein>
<evidence type="ECO:0000313" key="1">
    <source>
        <dbReference type="EMBL" id="GFS87731.1"/>
    </source>
</evidence>
<sequence length="97" mass="10845">MPRDYQGGFNSTSSSIAYYQTPNLITVNMLLRNTAWDTSSFMNKDKFSCNRDRVSSAWNDGLVCDVIPISLIHSTQYFNGPRNIETPMETSAAVVKG</sequence>
<dbReference type="AlphaFoldDB" id="A0A8X6T8C4"/>
<gene>
    <name evidence="1" type="ORF">NPIL_612931</name>
</gene>
<evidence type="ECO:0000313" key="2">
    <source>
        <dbReference type="Proteomes" id="UP000887013"/>
    </source>
</evidence>
<organism evidence="1 2">
    <name type="scientific">Nephila pilipes</name>
    <name type="common">Giant wood spider</name>
    <name type="synonym">Nephila maculata</name>
    <dbReference type="NCBI Taxonomy" id="299642"/>
    <lineage>
        <taxon>Eukaryota</taxon>
        <taxon>Metazoa</taxon>
        <taxon>Ecdysozoa</taxon>
        <taxon>Arthropoda</taxon>
        <taxon>Chelicerata</taxon>
        <taxon>Arachnida</taxon>
        <taxon>Araneae</taxon>
        <taxon>Araneomorphae</taxon>
        <taxon>Entelegynae</taxon>
        <taxon>Araneoidea</taxon>
        <taxon>Nephilidae</taxon>
        <taxon>Nephila</taxon>
    </lineage>
</organism>